<evidence type="ECO:0000313" key="1">
    <source>
        <dbReference type="EMBL" id="KAK2152357.1"/>
    </source>
</evidence>
<organism evidence="1 2">
    <name type="scientific">Paralvinella palmiformis</name>
    <dbReference type="NCBI Taxonomy" id="53620"/>
    <lineage>
        <taxon>Eukaryota</taxon>
        <taxon>Metazoa</taxon>
        <taxon>Spiralia</taxon>
        <taxon>Lophotrochozoa</taxon>
        <taxon>Annelida</taxon>
        <taxon>Polychaeta</taxon>
        <taxon>Sedentaria</taxon>
        <taxon>Canalipalpata</taxon>
        <taxon>Terebellida</taxon>
        <taxon>Terebelliformia</taxon>
        <taxon>Alvinellidae</taxon>
        <taxon>Paralvinella</taxon>
    </lineage>
</organism>
<reference evidence="1" key="1">
    <citation type="journal article" date="2023" name="Mol. Biol. Evol.">
        <title>Third-Generation Sequencing Reveals the Adaptive Role of the Epigenome in Three Deep-Sea Polychaetes.</title>
        <authorList>
            <person name="Perez M."/>
            <person name="Aroh O."/>
            <person name="Sun Y."/>
            <person name="Lan Y."/>
            <person name="Juniper S.K."/>
            <person name="Young C.R."/>
            <person name="Angers B."/>
            <person name="Qian P.Y."/>
        </authorList>
    </citation>
    <scope>NUCLEOTIDE SEQUENCE</scope>
    <source>
        <strain evidence="1">P08H-3</strain>
    </source>
</reference>
<gene>
    <name evidence="1" type="ORF">LSH36_330g01021</name>
</gene>
<name>A0AAD9JGK2_9ANNE</name>
<proteinExistence type="predicted"/>
<dbReference type="Proteomes" id="UP001208570">
    <property type="component" value="Unassembled WGS sequence"/>
</dbReference>
<accession>A0AAD9JGK2</accession>
<protein>
    <submittedName>
        <fullName evidence="1">Uncharacterized protein</fullName>
    </submittedName>
</protein>
<evidence type="ECO:0000313" key="2">
    <source>
        <dbReference type="Proteomes" id="UP001208570"/>
    </source>
</evidence>
<dbReference type="EMBL" id="JAODUP010000330">
    <property type="protein sequence ID" value="KAK2152357.1"/>
    <property type="molecule type" value="Genomic_DNA"/>
</dbReference>
<keyword evidence="2" id="KW-1185">Reference proteome</keyword>
<comment type="caution">
    <text evidence="1">The sequence shown here is derived from an EMBL/GenBank/DDBJ whole genome shotgun (WGS) entry which is preliminary data.</text>
</comment>
<dbReference type="AlphaFoldDB" id="A0AAD9JGK2"/>
<sequence>MTCTKAICSQCHIIRQSEHTDYDLTYDNKTTQVHLKEIILSSLQSAHKIV</sequence>